<dbReference type="GO" id="GO:0016787">
    <property type="term" value="F:hydrolase activity"/>
    <property type="evidence" value="ECO:0007669"/>
    <property type="project" value="UniProtKB-KW"/>
</dbReference>
<dbReference type="Proteomes" id="UP000683360">
    <property type="component" value="Unassembled WGS sequence"/>
</dbReference>
<dbReference type="Pfam" id="PF00271">
    <property type="entry name" value="Helicase_C"/>
    <property type="match status" value="1"/>
</dbReference>
<feature type="region of interest" description="Disordered" evidence="10">
    <location>
        <begin position="1"/>
        <end position="127"/>
    </location>
</feature>
<dbReference type="PROSITE" id="PS51195">
    <property type="entry name" value="Q_MOTIF"/>
    <property type="match status" value="1"/>
</dbReference>
<evidence type="ECO:0000256" key="2">
    <source>
        <dbReference type="ARBA" id="ARBA00022801"/>
    </source>
</evidence>
<evidence type="ECO:0000259" key="12">
    <source>
        <dbReference type="PROSITE" id="PS51194"/>
    </source>
</evidence>
<sequence>MKVQQNRLGQAAEKSEIYKVEPNEDSKKRKKKKKKQPTVPDKDDETVEKEEDDEDDLESQSDSEDTGLPLNTGDAVEDQSDEDMDDEEDEDNEEDGDEKEEDNEEESESPKKKQKANSTEKTEKHIKSTCSKNILTESMFSSLEVCDLTQKGVEDMGFSNMTEIQANSIPHLLQGRDLMGAARTGSGKTLAFLIPAVELMYKLKFMPRNGTGCIVISPTRELSMQTFGVLKELLKYHCHTFGLIMGGTSRQDEAKKLAKGVNFLVATPGRLLDHLQNTANFMYKNLQCLIIDEADRILDIGFEEEMKQIIKLLPKRRQTMLFSATQTRKIEDLARISLKKEPLYVGVDDKREKATVEGLEQGYIVCPSDKRFLSASLLYTWQTETDQKNSVIFQFCNAKESILLCTDVAARGLDIPQVDWIVQYDPPDDPKVKYDWIVQYDPPDDPKVKYDWIVQYDPPDDPKVKYDWIVQYDPPDDPKVKYDWIVQYDPPDDPKVKYDWIVQYDPPDDPKVKYDWIVQYDPPDDPKVKYDWIVQYDPPDDPKVKYDWIVQYDPPDDPKVKYDWIVQYGPPDDPKVKYDWIVQYDPPDDPKVKYDWIVQYGPPDDPKVKYDWIVQYDPPDDPKVKC</sequence>
<comment type="similarity">
    <text evidence="6">Belongs to the DEAD box helicase family. DDX18/HAS1 subfamily.</text>
</comment>
<protein>
    <recommendedName>
        <fullName evidence="9">ATP-dependent RNA helicase</fullName>
        <ecNumber evidence="9">3.6.4.13</ecNumber>
    </recommendedName>
</protein>
<keyword evidence="2 8" id="KW-0378">Hydrolase</keyword>
<dbReference type="FunFam" id="3.40.50.300:FF:000460">
    <property type="entry name" value="RNA helicase"/>
    <property type="match status" value="1"/>
</dbReference>
<proteinExistence type="inferred from homology"/>
<dbReference type="EMBL" id="CAJPWZ010001292">
    <property type="protein sequence ID" value="CAG2212242.1"/>
    <property type="molecule type" value="Genomic_DNA"/>
</dbReference>
<evidence type="ECO:0000313" key="15">
    <source>
        <dbReference type="Proteomes" id="UP000683360"/>
    </source>
</evidence>
<feature type="compositionally biased region" description="Acidic residues" evidence="10">
    <location>
        <begin position="42"/>
        <end position="65"/>
    </location>
</feature>
<dbReference type="Pfam" id="PF00270">
    <property type="entry name" value="DEAD"/>
    <property type="match status" value="1"/>
</dbReference>
<feature type="domain" description="Helicase ATP-binding" evidence="11">
    <location>
        <begin position="169"/>
        <end position="344"/>
    </location>
</feature>
<dbReference type="SUPFAM" id="SSF52540">
    <property type="entry name" value="P-loop containing nucleoside triphosphate hydrolases"/>
    <property type="match status" value="2"/>
</dbReference>
<dbReference type="GO" id="GO:0003723">
    <property type="term" value="F:RNA binding"/>
    <property type="evidence" value="ECO:0007669"/>
    <property type="project" value="UniProtKB-UniRule"/>
</dbReference>
<dbReference type="InterPro" id="IPR044773">
    <property type="entry name" value="DDX18/Has1_DEADc"/>
</dbReference>
<organism evidence="14 15">
    <name type="scientific">Mytilus edulis</name>
    <name type="common">Blue mussel</name>
    <dbReference type="NCBI Taxonomy" id="6550"/>
    <lineage>
        <taxon>Eukaryota</taxon>
        <taxon>Metazoa</taxon>
        <taxon>Spiralia</taxon>
        <taxon>Lophotrochozoa</taxon>
        <taxon>Mollusca</taxon>
        <taxon>Bivalvia</taxon>
        <taxon>Autobranchia</taxon>
        <taxon>Pteriomorphia</taxon>
        <taxon>Mytilida</taxon>
        <taxon>Mytiloidea</taxon>
        <taxon>Mytilidae</taxon>
        <taxon>Mytilinae</taxon>
        <taxon>Mytilus</taxon>
    </lineage>
</organism>
<dbReference type="InterPro" id="IPR014001">
    <property type="entry name" value="Helicase_ATP-bd"/>
</dbReference>
<evidence type="ECO:0000256" key="8">
    <source>
        <dbReference type="RuleBase" id="RU000492"/>
    </source>
</evidence>
<keyword evidence="3 8" id="KW-0347">Helicase</keyword>
<dbReference type="AlphaFoldDB" id="A0A8S3RVF6"/>
<evidence type="ECO:0000259" key="13">
    <source>
        <dbReference type="PROSITE" id="PS51195"/>
    </source>
</evidence>
<evidence type="ECO:0000256" key="1">
    <source>
        <dbReference type="ARBA" id="ARBA00022741"/>
    </source>
</evidence>
<dbReference type="Gene3D" id="3.40.50.300">
    <property type="entry name" value="P-loop containing nucleotide triphosphate hydrolases"/>
    <property type="match status" value="2"/>
</dbReference>
<dbReference type="InterPro" id="IPR001650">
    <property type="entry name" value="Helicase_C-like"/>
</dbReference>
<dbReference type="GO" id="GO:0003724">
    <property type="term" value="F:RNA helicase activity"/>
    <property type="evidence" value="ECO:0007669"/>
    <property type="project" value="UniProtKB-EC"/>
</dbReference>
<evidence type="ECO:0000256" key="7">
    <source>
        <dbReference type="PROSITE-ProRule" id="PRU00552"/>
    </source>
</evidence>
<feature type="short sequence motif" description="Q motif" evidence="7">
    <location>
        <begin position="138"/>
        <end position="166"/>
    </location>
</feature>
<dbReference type="OrthoDB" id="10259640at2759"/>
<dbReference type="PROSITE" id="PS51192">
    <property type="entry name" value="HELICASE_ATP_BIND_1"/>
    <property type="match status" value="1"/>
</dbReference>
<reference evidence="14" key="1">
    <citation type="submission" date="2021-03" db="EMBL/GenBank/DDBJ databases">
        <authorList>
            <person name="Bekaert M."/>
        </authorList>
    </citation>
    <scope>NUCLEOTIDE SEQUENCE</scope>
</reference>
<dbReference type="InterPro" id="IPR011545">
    <property type="entry name" value="DEAD/DEAH_box_helicase_dom"/>
</dbReference>
<feature type="compositionally biased region" description="Basic and acidic residues" evidence="10">
    <location>
        <begin position="13"/>
        <end position="27"/>
    </location>
</feature>
<evidence type="ECO:0000313" key="14">
    <source>
        <dbReference type="EMBL" id="CAG2212242.1"/>
    </source>
</evidence>
<evidence type="ECO:0000256" key="3">
    <source>
        <dbReference type="ARBA" id="ARBA00022806"/>
    </source>
</evidence>
<comment type="catalytic activity">
    <reaction evidence="9">
        <text>ATP + H2O = ADP + phosphate + H(+)</text>
        <dbReference type="Rhea" id="RHEA:13065"/>
        <dbReference type="ChEBI" id="CHEBI:15377"/>
        <dbReference type="ChEBI" id="CHEBI:15378"/>
        <dbReference type="ChEBI" id="CHEBI:30616"/>
        <dbReference type="ChEBI" id="CHEBI:43474"/>
        <dbReference type="ChEBI" id="CHEBI:456216"/>
        <dbReference type="EC" id="3.6.4.13"/>
    </reaction>
</comment>
<accession>A0A8S3RVF6</accession>
<dbReference type="InterPro" id="IPR000629">
    <property type="entry name" value="RNA-helicase_DEAD-box_CS"/>
</dbReference>
<evidence type="ECO:0000259" key="11">
    <source>
        <dbReference type="PROSITE" id="PS51192"/>
    </source>
</evidence>
<keyword evidence="1 8" id="KW-0547">Nucleotide-binding</keyword>
<dbReference type="SMART" id="SM00487">
    <property type="entry name" value="DEXDc"/>
    <property type="match status" value="1"/>
</dbReference>
<evidence type="ECO:0000256" key="4">
    <source>
        <dbReference type="ARBA" id="ARBA00022840"/>
    </source>
</evidence>
<feature type="domain" description="Helicase C-terminal" evidence="12">
    <location>
        <begin position="305"/>
        <end position="497"/>
    </location>
</feature>
<feature type="domain" description="DEAD-box RNA helicase Q" evidence="13">
    <location>
        <begin position="138"/>
        <end position="166"/>
    </location>
</feature>
<dbReference type="PROSITE" id="PS51194">
    <property type="entry name" value="HELICASE_CTER"/>
    <property type="match status" value="1"/>
</dbReference>
<gene>
    <name evidence="14" type="ORF">MEDL_26202</name>
</gene>
<evidence type="ECO:0000256" key="5">
    <source>
        <dbReference type="ARBA" id="ARBA00022884"/>
    </source>
</evidence>
<evidence type="ECO:0000256" key="9">
    <source>
        <dbReference type="RuleBase" id="RU365068"/>
    </source>
</evidence>
<dbReference type="PROSITE" id="PS00039">
    <property type="entry name" value="DEAD_ATP_HELICASE"/>
    <property type="match status" value="1"/>
</dbReference>
<dbReference type="EC" id="3.6.4.13" evidence="9"/>
<comment type="domain">
    <text evidence="9">The Q motif is unique to and characteristic of the DEAD box family of RNA helicases and controls ATP binding and hydrolysis.</text>
</comment>
<keyword evidence="15" id="KW-1185">Reference proteome</keyword>
<name>A0A8S3RVF6_MYTED</name>
<keyword evidence="5 9" id="KW-0694">RNA-binding</keyword>
<evidence type="ECO:0000256" key="6">
    <source>
        <dbReference type="ARBA" id="ARBA00024357"/>
    </source>
</evidence>
<dbReference type="PANTHER" id="PTHR24031">
    <property type="entry name" value="RNA HELICASE"/>
    <property type="match status" value="1"/>
</dbReference>
<dbReference type="CDD" id="cd17942">
    <property type="entry name" value="DEADc_DDX18"/>
    <property type="match status" value="1"/>
</dbReference>
<keyword evidence="4 8" id="KW-0067">ATP-binding</keyword>
<comment type="caution">
    <text evidence="14">The sequence shown here is derived from an EMBL/GenBank/DDBJ whole genome shotgun (WGS) entry which is preliminary data.</text>
</comment>
<feature type="compositionally biased region" description="Acidic residues" evidence="10">
    <location>
        <begin position="75"/>
        <end position="107"/>
    </location>
</feature>
<dbReference type="InterPro" id="IPR027417">
    <property type="entry name" value="P-loop_NTPase"/>
</dbReference>
<dbReference type="InterPro" id="IPR014014">
    <property type="entry name" value="RNA_helicase_DEAD_Q_motif"/>
</dbReference>
<comment type="function">
    <text evidence="9">RNA helicase.</text>
</comment>
<dbReference type="GO" id="GO:0005524">
    <property type="term" value="F:ATP binding"/>
    <property type="evidence" value="ECO:0007669"/>
    <property type="project" value="UniProtKB-UniRule"/>
</dbReference>
<evidence type="ECO:0000256" key="10">
    <source>
        <dbReference type="SAM" id="MobiDB-lite"/>
    </source>
</evidence>